<dbReference type="Pfam" id="PF13529">
    <property type="entry name" value="Peptidase_C39_2"/>
    <property type="match status" value="1"/>
</dbReference>
<feature type="domain" description="Peptidase C39-like" evidence="2">
    <location>
        <begin position="355"/>
        <end position="424"/>
    </location>
</feature>
<sequence>MKKSLLLALMPALMCGAVTADPKVKTKPKPMKVEDIVLNKDLWETKLADFEKKHGANGFEYMSAQKNSLRSAGHGFTFFGQKAGEVVIRSDDGVIESISISLYNRGDNGSIGMSVFNSNYNAAINKLNEKTGIKPRDISKRGTVELARQLWMWENSAILLEKSVSRDGKTPEFMRVRMKAKNAKSDGMANRSSLRDNVVKDRATGDVYIKDVPMVDQGRKGYCAVASAARVYRYYGLEVDQHELAQIAGTGPNSGTSLGEMVESLKKVTRHVHSRVLVLYEYPKGLADKNPDADTSGQEYDRMIKNYNNGLKEVVRDIKKYNRIAEKQGKKTFADDFEKGVVNPQQFARECDKDIYREVMTAKSSYSRFNNKIKEYIDQGLPVGWCLQLGMFKEGNLPQSFGGHMRLIIGYNEKTEELIYTDSWGAGHGMKRMPAGNAFCMSNALLALPPTK</sequence>
<accession>A0AAT9FK29</accession>
<name>A0AAT9FK29_9BACT</name>
<reference evidence="3" key="1">
    <citation type="submission" date="2024-07" db="EMBL/GenBank/DDBJ databases">
        <title>Complete genome sequence of Verrucomicrobiaceae bacterium NT6N.</title>
        <authorList>
            <person name="Huang C."/>
            <person name="Takami H."/>
            <person name="Hamasaki K."/>
        </authorList>
    </citation>
    <scope>NUCLEOTIDE SEQUENCE</scope>
    <source>
        <strain evidence="3">NT6N</strain>
    </source>
</reference>
<evidence type="ECO:0000313" key="3">
    <source>
        <dbReference type="EMBL" id="BDS06427.1"/>
    </source>
</evidence>
<dbReference type="InterPro" id="IPR038765">
    <property type="entry name" value="Papain-like_cys_pep_sf"/>
</dbReference>
<dbReference type="AlphaFoldDB" id="A0AAT9FK29"/>
<dbReference type="Gene3D" id="3.90.70.10">
    <property type="entry name" value="Cysteine proteinases"/>
    <property type="match status" value="1"/>
</dbReference>
<gene>
    <name evidence="3" type="ORF">NT6N_14670</name>
</gene>
<evidence type="ECO:0000256" key="1">
    <source>
        <dbReference type="SAM" id="SignalP"/>
    </source>
</evidence>
<keyword evidence="1" id="KW-0732">Signal</keyword>
<evidence type="ECO:0000259" key="2">
    <source>
        <dbReference type="Pfam" id="PF13529"/>
    </source>
</evidence>
<dbReference type="SUPFAM" id="SSF54001">
    <property type="entry name" value="Cysteine proteinases"/>
    <property type="match status" value="1"/>
</dbReference>
<feature type="signal peptide" evidence="1">
    <location>
        <begin position="1"/>
        <end position="20"/>
    </location>
</feature>
<dbReference type="EMBL" id="AP026866">
    <property type="protein sequence ID" value="BDS06427.1"/>
    <property type="molecule type" value="Genomic_DNA"/>
</dbReference>
<feature type="chain" id="PRO_5043422969" description="Peptidase C39-like domain-containing protein" evidence="1">
    <location>
        <begin position="21"/>
        <end position="452"/>
    </location>
</feature>
<dbReference type="InterPro" id="IPR039564">
    <property type="entry name" value="Peptidase_C39-like"/>
</dbReference>
<organism evidence="3">
    <name type="scientific">Oceaniferula spumae</name>
    <dbReference type="NCBI Taxonomy" id="2979115"/>
    <lineage>
        <taxon>Bacteria</taxon>
        <taxon>Pseudomonadati</taxon>
        <taxon>Verrucomicrobiota</taxon>
        <taxon>Verrucomicrobiia</taxon>
        <taxon>Verrucomicrobiales</taxon>
        <taxon>Verrucomicrobiaceae</taxon>
        <taxon>Oceaniferula</taxon>
    </lineage>
</organism>
<dbReference type="KEGG" id="osu:NT6N_14670"/>
<proteinExistence type="predicted"/>
<protein>
    <recommendedName>
        <fullName evidence="2">Peptidase C39-like domain-containing protein</fullName>
    </recommendedName>
</protein>